<evidence type="ECO:0000313" key="2">
    <source>
        <dbReference type="Proteomes" id="UP000550895"/>
    </source>
</evidence>
<sequence length="57" mass="6683">MENEKSRDRYFLFREPDGSWSIVDRHIVGSEREHRLIVGLDEQQGTELVEKLNSLPA</sequence>
<dbReference type="AlphaFoldDB" id="A0A7W8MEP9"/>
<name>A0A7W8MEP9_9HYPH</name>
<dbReference type="EMBL" id="JACHGA010000019">
    <property type="protein sequence ID" value="MBB5278428.1"/>
    <property type="molecule type" value="Genomic_DNA"/>
</dbReference>
<gene>
    <name evidence="1" type="ORF">HNR26_004527</name>
</gene>
<proteinExistence type="predicted"/>
<organism evidence="1 2">
    <name type="scientific">Rhizobium rosettiformans</name>
    <dbReference type="NCBI Taxonomy" id="1368430"/>
    <lineage>
        <taxon>Bacteria</taxon>
        <taxon>Pseudomonadati</taxon>
        <taxon>Pseudomonadota</taxon>
        <taxon>Alphaproteobacteria</taxon>
        <taxon>Hyphomicrobiales</taxon>
        <taxon>Rhizobiaceae</taxon>
        <taxon>Rhizobium/Agrobacterium group</taxon>
        <taxon>Rhizobium</taxon>
    </lineage>
</organism>
<comment type="caution">
    <text evidence="1">The sequence shown here is derived from an EMBL/GenBank/DDBJ whole genome shotgun (WGS) entry which is preliminary data.</text>
</comment>
<evidence type="ECO:0000313" key="1">
    <source>
        <dbReference type="EMBL" id="MBB5278428.1"/>
    </source>
</evidence>
<dbReference type="Proteomes" id="UP000550895">
    <property type="component" value="Unassembled WGS sequence"/>
</dbReference>
<protein>
    <submittedName>
        <fullName evidence="1">Uncharacterized protein</fullName>
    </submittedName>
</protein>
<dbReference type="RefSeq" id="WP_167495066.1">
    <property type="nucleotide sequence ID" value="NZ_JACHGA010000019.1"/>
</dbReference>
<accession>A0A7W8MEP9</accession>
<keyword evidence="2" id="KW-1185">Reference proteome</keyword>
<reference evidence="1 2" key="1">
    <citation type="submission" date="2020-08" db="EMBL/GenBank/DDBJ databases">
        <title>Genomic Encyclopedia of Type Strains, Phase IV (KMG-IV): sequencing the most valuable type-strain genomes for metagenomic binning, comparative biology and taxonomic classification.</title>
        <authorList>
            <person name="Goeker M."/>
        </authorList>
    </citation>
    <scope>NUCLEOTIDE SEQUENCE [LARGE SCALE GENOMIC DNA]</scope>
    <source>
        <strain evidence="1 2">DSM 26376</strain>
    </source>
</reference>